<dbReference type="InterPro" id="IPR036465">
    <property type="entry name" value="vWFA_dom_sf"/>
</dbReference>
<comment type="caution">
    <text evidence="7">The sequence shown here is derived from an EMBL/GenBank/DDBJ whole genome shotgun (WGS) entry which is preliminary data.</text>
</comment>
<evidence type="ECO:0000256" key="4">
    <source>
        <dbReference type="ARBA" id="ARBA00023136"/>
    </source>
</evidence>
<gene>
    <name evidence="7" type="ORF">WKV44_07435</name>
</gene>
<dbReference type="PROSITE" id="PS50234">
    <property type="entry name" value="VWFA"/>
    <property type="match status" value="1"/>
</dbReference>
<evidence type="ECO:0000313" key="8">
    <source>
        <dbReference type="Proteomes" id="UP001466331"/>
    </source>
</evidence>
<proteinExistence type="predicted"/>
<dbReference type="PANTHER" id="PTHR22550">
    <property type="entry name" value="SPORE GERMINATION PROTEIN"/>
    <property type="match status" value="1"/>
</dbReference>
<feature type="transmembrane region" description="Helical" evidence="5">
    <location>
        <begin position="50"/>
        <end position="71"/>
    </location>
</feature>
<organism evidence="7 8">
    <name type="scientific">Rarispira pelagica</name>
    <dbReference type="NCBI Taxonomy" id="3141764"/>
    <lineage>
        <taxon>Bacteria</taxon>
        <taxon>Pseudomonadati</taxon>
        <taxon>Spirochaetota</taxon>
        <taxon>Spirochaetia</taxon>
        <taxon>Winmispirales</taxon>
        <taxon>Winmispiraceae</taxon>
        <taxon>Rarispira</taxon>
    </lineage>
</organism>
<protein>
    <submittedName>
        <fullName evidence="7">VWA domain-containing protein</fullName>
    </submittedName>
</protein>
<sequence>MNFVFPYRLYLLLAIIPLAFILFLSSVYAWKTIKQLNKKSDEGKNAGIYIAREFVLNTFILLAFSSLVFAFSEPYWGMRPEAELTSNLDVVLAFDISRSMLAKDIGDSRLAVAKEIAIGFVNSIPAARWGVVAFKGKGSVVFPVSQDKTGAQEAIKNLSPSLFRSGGTNIAEGLSAAINAFPSQSNRKKIVIIFSDGESLSGDYASPIVKAINYRIIVYTIGVGTEEGSILENNDGSVLKNSRGEVVVSKLDKEVLMQIATSSGGQYIEVNSDKAVSQVVASISKKADITENGIRLVPAKRYYIFSMLGFLFMILYAFIRGIKWQNI</sequence>
<dbReference type="InterPro" id="IPR050768">
    <property type="entry name" value="UPF0353/GerABKA_families"/>
</dbReference>
<reference evidence="7 8" key="1">
    <citation type="submission" date="2024-03" db="EMBL/GenBank/DDBJ databases">
        <title>Ignisphaera cupida sp. nov., a hyperthermophilic hydrolytic archaeon from a hot spring of Kamchatka, and proposal of Ignisphaeraceae fam. nov.</title>
        <authorList>
            <person name="Podosokorskaya O.A."/>
            <person name="Elcheninov A.G."/>
            <person name="Maltseva A.I."/>
            <person name="Zayulina K.S."/>
            <person name="Novikov A."/>
            <person name="Merkel A.Y."/>
        </authorList>
    </citation>
    <scope>NUCLEOTIDE SEQUENCE [LARGE SCALE GENOMIC DNA]</scope>
    <source>
        <strain evidence="7 8">38H-sp</strain>
    </source>
</reference>
<evidence type="ECO:0000256" key="5">
    <source>
        <dbReference type="SAM" id="Phobius"/>
    </source>
</evidence>
<dbReference type="EMBL" id="JBCHKQ010000003">
    <property type="protein sequence ID" value="MEM5948374.1"/>
    <property type="molecule type" value="Genomic_DNA"/>
</dbReference>
<dbReference type="Pfam" id="PF13519">
    <property type="entry name" value="VWA_2"/>
    <property type="match status" value="1"/>
</dbReference>
<feature type="transmembrane region" description="Helical" evidence="5">
    <location>
        <begin position="9"/>
        <end position="30"/>
    </location>
</feature>
<dbReference type="RefSeq" id="WP_420069824.1">
    <property type="nucleotide sequence ID" value="NZ_JBCHKQ010000003.1"/>
</dbReference>
<accession>A0ABU9UCY9</accession>
<keyword evidence="3 5" id="KW-1133">Transmembrane helix</keyword>
<evidence type="ECO:0000259" key="6">
    <source>
        <dbReference type="PROSITE" id="PS50234"/>
    </source>
</evidence>
<feature type="transmembrane region" description="Helical" evidence="5">
    <location>
        <begin position="302"/>
        <end position="319"/>
    </location>
</feature>
<keyword evidence="4 5" id="KW-0472">Membrane</keyword>
<evidence type="ECO:0000256" key="3">
    <source>
        <dbReference type="ARBA" id="ARBA00022989"/>
    </source>
</evidence>
<dbReference type="SMART" id="SM00327">
    <property type="entry name" value="VWA"/>
    <property type="match status" value="1"/>
</dbReference>
<evidence type="ECO:0000313" key="7">
    <source>
        <dbReference type="EMBL" id="MEM5948374.1"/>
    </source>
</evidence>
<keyword evidence="2 5" id="KW-0812">Transmembrane</keyword>
<name>A0ABU9UCY9_9SPIR</name>
<dbReference type="SUPFAM" id="SSF53300">
    <property type="entry name" value="vWA-like"/>
    <property type="match status" value="1"/>
</dbReference>
<dbReference type="InterPro" id="IPR002035">
    <property type="entry name" value="VWF_A"/>
</dbReference>
<dbReference type="PANTHER" id="PTHR22550:SF5">
    <property type="entry name" value="LEUCINE ZIPPER PROTEIN 4"/>
    <property type="match status" value="1"/>
</dbReference>
<feature type="domain" description="VWFA" evidence="6">
    <location>
        <begin position="89"/>
        <end position="283"/>
    </location>
</feature>
<dbReference type="Gene3D" id="3.40.50.410">
    <property type="entry name" value="von Willebrand factor, type A domain"/>
    <property type="match status" value="1"/>
</dbReference>
<evidence type="ECO:0000256" key="1">
    <source>
        <dbReference type="ARBA" id="ARBA00022475"/>
    </source>
</evidence>
<dbReference type="Proteomes" id="UP001466331">
    <property type="component" value="Unassembled WGS sequence"/>
</dbReference>
<keyword evidence="8" id="KW-1185">Reference proteome</keyword>
<keyword evidence="1" id="KW-1003">Cell membrane</keyword>
<evidence type="ECO:0000256" key="2">
    <source>
        <dbReference type="ARBA" id="ARBA00022692"/>
    </source>
</evidence>